<keyword evidence="8 9" id="KW-0051">Antiviral defense</keyword>
<dbReference type="GO" id="GO:0043571">
    <property type="term" value="P:maintenance of CRISPR repeat elements"/>
    <property type="evidence" value="ECO:0007669"/>
    <property type="project" value="UniProtKB-UniRule"/>
</dbReference>
<keyword evidence="4" id="KW-0479">Metal-binding</keyword>
<keyword evidence="5 9" id="KW-0255">Endonuclease</keyword>
<dbReference type="GO" id="GO:0004521">
    <property type="term" value="F:RNA endonuclease activity"/>
    <property type="evidence" value="ECO:0007669"/>
    <property type="project" value="InterPro"/>
</dbReference>
<dbReference type="EC" id="3.1.-.-" evidence="9"/>
<comment type="similarity">
    <text evidence="2 9">Belongs to the CRISPR-associated endoribonuclease Cas2 protein family.</text>
</comment>
<accession>G3A059</accession>
<proteinExistence type="inferred from homology"/>
<dbReference type="HAMAP" id="MF_01471">
    <property type="entry name" value="Cas2"/>
    <property type="match status" value="1"/>
</dbReference>
<dbReference type="InterPro" id="IPR021127">
    <property type="entry name" value="CRISPR_associated_Cas2"/>
</dbReference>
<reference evidence="10" key="1">
    <citation type="journal article" date="2011" name="PLoS ONE">
        <title>Ralstonia syzygii, the Blood Disease Bacterium and some Asian R. solanacearum strains form a single genomic species despite divergent lifestyles.</title>
        <authorList>
            <person name="Remenant B."/>
            <person name="de Cambiaire J.C."/>
            <person name="Cellier G."/>
            <person name="Jacobs J.M."/>
            <person name="Mangenot S."/>
            <person name="Barbe V."/>
            <person name="Lajus A."/>
            <person name="Vallenet D."/>
            <person name="Medigue C."/>
            <person name="Fegan M."/>
            <person name="Allen C."/>
            <person name="Prior P."/>
        </authorList>
    </citation>
    <scope>NUCLEOTIDE SEQUENCE</scope>
    <source>
        <strain evidence="10">R24</strain>
    </source>
</reference>
<evidence type="ECO:0000256" key="7">
    <source>
        <dbReference type="ARBA" id="ARBA00022842"/>
    </source>
</evidence>
<reference evidence="10" key="2">
    <citation type="submission" date="2011-04" db="EMBL/GenBank/DDBJ databases">
        <authorList>
            <person name="Genoscope - CEA"/>
        </authorList>
    </citation>
    <scope>NUCLEOTIDE SEQUENCE</scope>
    <source>
        <strain evidence="10">R24</strain>
    </source>
</reference>
<dbReference type="GO" id="GO:0046872">
    <property type="term" value="F:metal ion binding"/>
    <property type="evidence" value="ECO:0007669"/>
    <property type="project" value="UniProtKB-KW"/>
</dbReference>
<gene>
    <name evidence="9" type="primary">cas2</name>
    <name evidence="10" type="ORF">RALSY_10526</name>
</gene>
<evidence type="ECO:0000256" key="3">
    <source>
        <dbReference type="ARBA" id="ARBA00022722"/>
    </source>
</evidence>
<comment type="caution">
    <text evidence="9">Lacks conserved residue(s) required for the propagation of feature annotation.</text>
</comment>
<dbReference type="GO" id="GO:0016787">
    <property type="term" value="F:hydrolase activity"/>
    <property type="evidence" value="ECO:0007669"/>
    <property type="project" value="UniProtKB-KW"/>
</dbReference>
<dbReference type="AlphaFoldDB" id="G3A059"/>
<dbReference type="InterPro" id="IPR019199">
    <property type="entry name" value="Virulence_VapD/CRISPR_Cas2"/>
</dbReference>
<dbReference type="SUPFAM" id="SSF143430">
    <property type="entry name" value="TTP0101/SSO1404-like"/>
    <property type="match status" value="1"/>
</dbReference>
<dbReference type="Pfam" id="PF09827">
    <property type="entry name" value="CRISPR_Cas2"/>
    <property type="match status" value="1"/>
</dbReference>
<name>G3A059_9RALS</name>
<keyword evidence="6 9" id="KW-0378">Hydrolase</keyword>
<dbReference type="EMBL" id="FR854086">
    <property type="protein sequence ID" value="CCA84551.1"/>
    <property type="molecule type" value="Genomic_DNA"/>
</dbReference>
<evidence type="ECO:0000256" key="1">
    <source>
        <dbReference type="ARBA" id="ARBA00001946"/>
    </source>
</evidence>
<comment type="cofactor">
    <cofactor evidence="1">
        <name>Mg(2+)</name>
        <dbReference type="ChEBI" id="CHEBI:18420"/>
    </cofactor>
</comment>
<sequence length="98" mass="11212">MLTMFDLPVGTKAERKAATGFRHFLQDQGFEMAQFSVYMRFCTGREQVDTLCRRIHEALPGGGKVDILCITDKQYENIVSFAGKVKQARKNPDQYTLF</sequence>
<dbReference type="GO" id="GO:0051607">
    <property type="term" value="P:defense response to virus"/>
    <property type="evidence" value="ECO:0007669"/>
    <property type="project" value="UniProtKB-UniRule"/>
</dbReference>
<evidence type="ECO:0000256" key="4">
    <source>
        <dbReference type="ARBA" id="ARBA00022723"/>
    </source>
</evidence>
<keyword evidence="7" id="KW-0460">Magnesium</keyword>
<keyword evidence="3 9" id="KW-0540">Nuclease</keyword>
<evidence type="ECO:0000256" key="6">
    <source>
        <dbReference type="ARBA" id="ARBA00022801"/>
    </source>
</evidence>
<comment type="function">
    <text evidence="9">CRISPR (clustered regularly interspaced short palindromic repeat), is an adaptive immune system that provides protection against mobile genetic elements (viruses, transposable elements and conjugative plasmids). CRISPR clusters contain sequences complementary to antecedent mobile elements and target invading nucleic acids. CRISPR clusters are transcribed and processed into CRISPR RNA (crRNA). Functions as a ssRNA-specific endoribonuclease. Involved in the integration of spacer DNA into the CRISPR cassette.</text>
</comment>
<evidence type="ECO:0000256" key="2">
    <source>
        <dbReference type="ARBA" id="ARBA00009959"/>
    </source>
</evidence>
<evidence type="ECO:0000256" key="5">
    <source>
        <dbReference type="ARBA" id="ARBA00022759"/>
    </source>
</evidence>
<organism evidence="10">
    <name type="scientific">Ralstonia syzygii R24</name>
    <dbReference type="NCBI Taxonomy" id="907261"/>
    <lineage>
        <taxon>Bacteria</taxon>
        <taxon>Pseudomonadati</taxon>
        <taxon>Pseudomonadota</taxon>
        <taxon>Betaproteobacteria</taxon>
        <taxon>Burkholderiales</taxon>
        <taxon>Burkholderiaceae</taxon>
        <taxon>Ralstonia</taxon>
        <taxon>Ralstonia solanacearum species complex</taxon>
    </lineage>
</organism>
<evidence type="ECO:0000256" key="8">
    <source>
        <dbReference type="ARBA" id="ARBA00023118"/>
    </source>
</evidence>
<evidence type="ECO:0000256" key="9">
    <source>
        <dbReference type="HAMAP-Rule" id="MF_01471"/>
    </source>
</evidence>
<comment type="subunit">
    <text evidence="9">Homodimer, forms a heterotetramer with a Cas1 homodimer.</text>
</comment>
<dbReference type="NCBIfam" id="TIGR01573">
    <property type="entry name" value="cas2"/>
    <property type="match status" value="1"/>
</dbReference>
<protein>
    <recommendedName>
        <fullName evidence="9">CRISPR-associated endoribonuclease Cas2</fullName>
        <ecNumber evidence="9">3.1.-.-</ecNumber>
    </recommendedName>
</protein>
<evidence type="ECO:0000313" key="10">
    <source>
        <dbReference type="EMBL" id="CCA84551.1"/>
    </source>
</evidence>